<sequence length="143" mass="16621">MKREYEIMIAAPAAGVFQWLTDGERMKKWMDGLESFTYERKGDFLEGAAFQQTMRLPVSQVTWNGTVTSYRENEELGLSLQAPMFSLQLRYVLHEHRGQTLLQQQCHMQTSAWMGVMLPMVSAFCDMLFQQQLQKLKTCVERA</sequence>
<evidence type="ECO:0000313" key="1">
    <source>
        <dbReference type="EMBL" id="MCP8967063.1"/>
    </source>
</evidence>
<reference evidence="1" key="1">
    <citation type="submission" date="2022-07" db="EMBL/GenBank/DDBJ databases">
        <authorList>
            <person name="Li W.-J."/>
            <person name="Deng Q.-Q."/>
        </authorList>
    </citation>
    <scope>NUCLEOTIDE SEQUENCE</scope>
    <source>
        <strain evidence="1">SYSU M60031</strain>
    </source>
</reference>
<proteinExistence type="predicted"/>
<dbReference type="InterPro" id="IPR023393">
    <property type="entry name" value="START-like_dom_sf"/>
</dbReference>
<dbReference type="AlphaFoldDB" id="A0AA42BR55"/>
<accession>A0AA42BR55</accession>
<dbReference type="Proteomes" id="UP001156102">
    <property type="component" value="Unassembled WGS sequence"/>
</dbReference>
<gene>
    <name evidence="1" type="ORF">NK662_00745</name>
</gene>
<dbReference type="EMBL" id="JANCLT010000001">
    <property type="protein sequence ID" value="MCP8967063.1"/>
    <property type="molecule type" value="Genomic_DNA"/>
</dbReference>
<dbReference type="Pfam" id="PF10604">
    <property type="entry name" value="Polyketide_cyc2"/>
    <property type="match status" value="1"/>
</dbReference>
<dbReference type="SUPFAM" id="SSF55961">
    <property type="entry name" value="Bet v1-like"/>
    <property type="match status" value="1"/>
</dbReference>
<dbReference type="Gene3D" id="3.30.530.20">
    <property type="match status" value="1"/>
</dbReference>
<organism evidence="1 2">
    <name type="scientific">Ectobacillus ponti</name>
    <dbReference type="NCBI Taxonomy" id="2961894"/>
    <lineage>
        <taxon>Bacteria</taxon>
        <taxon>Bacillati</taxon>
        <taxon>Bacillota</taxon>
        <taxon>Bacilli</taxon>
        <taxon>Bacillales</taxon>
        <taxon>Bacillaceae</taxon>
        <taxon>Ectobacillus</taxon>
    </lineage>
</organism>
<dbReference type="RefSeq" id="WP_254756360.1">
    <property type="nucleotide sequence ID" value="NZ_JANCLT010000001.1"/>
</dbReference>
<dbReference type="InterPro" id="IPR019587">
    <property type="entry name" value="Polyketide_cyclase/dehydratase"/>
</dbReference>
<dbReference type="CDD" id="cd07812">
    <property type="entry name" value="SRPBCC"/>
    <property type="match status" value="1"/>
</dbReference>
<name>A0AA42BR55_9BACI</name>
<protein>
    <submittedName>
        <fullName evidence="1">SRPBCC family protein</fullName>
    </submittedName>
</protein>
<evidence type="ECO:0000313" key="2">
    <source>
        <dbReference type="Proteomes" id="UP001156102"/>
    </source>
</evidence>
<keyword evidence="2" id="KW-1185">Reference proteome</keyword>
<comment type="caution">
    <text evidence="1">The sequence shown here is derived from an EMBL/GenBank/DDBJ whole genome shotgun (WGS) entry which is preliminary data.</text>
</comment>